<accession>A0A0S2DB61</accession>
<sequence>MGNERPAVIKTVLQKGSAIPSSEALRANSASAAEFKAAMIELNTPTSHERAFLDEFAK</sequence>
<dbReference type="AlphaFoldDB" id="A0A0S2DB61"/>
<organism evidence="1 2">
    <name type="scientific">Lysobacter enzymogenes</name>
    <dbReference type="NCBI Taxonomy" id="69"/>
    <lineage>
        <taxon>Bacteria</taxon>
        <taxon>Pseudomonadati</taxon>
        <taxon>Pseudomonadota</taxon>
        <taxon>Gammaproteobacteria</taxon>
        <taxon>Lysobacterales</taxon>
        <taxon>Lysobacteraceae</taxon>
        <taxon>Lysobacter</taxon>
    </lineage>
</organism>
<dbReference type="STRING" id="69.GLE_0416"/>
<dbReference type="EMBL" id="CP013140">
    <property type="protein sequence ID" value="ALN55774.1"/>
    <property type="molecule type" value="Genomic_DNA"/>
</dbReference>
<dbReference type="KEGG" id="lez:GLE_0416"/>
<evidence type="ECO:0000313" key="2">
    <source>
        <dbReference type="Proteomes" id="UP000061569"/>
    </source>
</evidence>
<proteinExistence type="predicted"/>
<evidence type="ECO:0000313" key="1">
    <source>
        <dbReference type="EMBL" id="ALN55774.1"/>
    </source>
</evidence>
<dbReference type="PATRIC" id="fig|69.6.peg.413"/>
<gene>
    <name evidence="1" type="ORF">GLE_0416</name>
</gene>
<protein>
    <submittedName>
        <fullName evidence="1">Uncharacterized protein</fullName>
    </submittedName>
</protein>
<name>A0A0S2DB61_LYSEN</name>
<dbReference type="RefSeq" id="WP_157490319.1">
    <property type="nucleotide sequence ID" value="NZ_CP067396.1"/>
</dbReference>
<dbReference type="Proteomes" id="UP000061569">
    <property type="component" value="Chromosome"/>
</dbReference>
<reference evidence="1 2" key="1">
    <citation type="submission" date="2015-11" db="EMBL/GenBank/DDBJ databases">
        <title>Genome sequences of Lysobacter enzymogenes strain C3 and Lysobacter antibioticus ATCC 29479.</title>
        <authorList>
            <person name="Kobayashi D.Y."/>
        </authorList>
    </citation>
    <scope>NUCLEOTIDE SEQUENCE [LARGE SCALE GENOMIC DNA]</scope>
    <source>
        <strain evidence="1 2">C3</strain>
    </source>
</reference>